<evidence type="ECO:0000313" key="10">
    <source>
        <dbReference type="Proteomes" id="UP000002008"/>
    </source>
</evidence>
<dbReference type="Pfam" id="PF19300">
    <property type="entry name" value="BPD_transp_1_N"/>
    <property type="match status" value="1"/>
</dbReference>
<keyword evidence="4 7" id="KW-0812">Transmembrane</keyword>
<evidence type="ECO:0000313" key="9">
    <source>
        <dbReference type="EMBL" id="ABY35985.1"/>
    </source>
</evidence>
<keyword evidence="10" id="KW-1185">Reference proteome</keyword>
<dbReference type="InParanoid" id="A9WKA7"/>
<dbReference type="EMBL" id="CP000909">
    <property type="protein sequence ID" value="ABY35985.1"/>
    <property type="molecule type" value="Genomic_DNA"/>
</dbReference>
<name>A9WKA7_CHLAA</name>
<keyword evidence="5 7" id="KW-1133">Transmembrane helix</keyword>
<dbReference type="HOGENOM" id="CLU_036879_1_2_0"/>
<dbReference type="Pfam" id="PF00528">
    <property type="entry name" value="BPD_transp_1"/>
    <property type="match status" value="1"/>
</dbReference>
<evidence type="ECO:0000259" key="8">
    <source>
        <dbReference type="PROSITE" id="PS50928"/>
    </source>
</evidence>
<dbReference type="PROSITE" id="PS50928">
    <property type="entry name" value="ABC_TM1"/>
    <property type="match status" value="1"/>
</dbReference>
<dbReference type="PANTHER" id="PTHR30465:SF0">
    <property type="entry name" value="OLIGOPEPTIDE TRANSPORT SYSTEM PERMEASE PROTEIN APPB"/>
    <property type="match status" value="1"/>
</dbReference>
<keyword evidence="6 7" id="KW-0472">Membrane</keyword>
<dbReference type="CDD" id="cd06261">
    <property type="entry name" value="TM_PBP2"/>
    <property type="match status" value="1"/>
</dbReference>
<dbReference type="InterPro" id="IPR045621">
    <property type="entry name" value="BPD_transp_1_N"/>
</dbReference>
<feature type="transmembrane region" description="Helical" evidence="7">
    <location>
        <begin position="100"/>
        <end position="120"/>
    </location>
</feature>
<dbReference type="KEGG" id="cau:Caur_2783"/>
<dbReference type="PANTHER" id="PTHR30465">
    <property type="entry name" value="INNER MEMBRANE ABC TRANSPORTER"/>
    <property type="match status" value="1"/>
</dbReference>
<dbReference type="Gene3D" id="1.10.3720.10">
    <property type="entry name" value="MetI-like"/>
    <property type="match status" value="1"/>
</dbReference>
<dbReference type="GO" id="GO:0005886">
    <property type="term" value="C:plasma membrane"/>
    <property type="evidence" value="ECO:0000318"/>
    <property type="project" value="GO_Central"/>
</dbReference>
<comment type="subcellular location">
    <subcellularLocation>
        <location evidence="1 7">Cell membrane</location>
        <topology evidence="1 7">Multi-pass membrane protein</topology>
    </subcellularLocation>
</comment>
<dbReference type="eggNOG" id="COG0601">
    <property type="taxonomic scope" value="Bacteria"/>
</dbReference>
<protein>
    <submittedName>
        <fullName evidence="9">Binding-protein-dependent transport systems inner membrane component</fullName>
    </submittedName>
</protein>
<dbReference type="EnsemblBacteria" id="ABY35985">
    <property type="protein sequence ID" value="ABY35985"/>
    <property type="gene ID" value="Caur_2783"/>
</dbReference>
<feature type="transmembrane region" description="Helical" evidence="7">
    <location>
        <begin position="290"/>
        <end position="316"/>
    </location>
</feature>
<feature type="transmembrane region" description="Helical" evidence="7">
    <location>
        <begin position="12"/>
        <end position="34"/>
    </location>
</feature>
<evidence type="ECO:0000256" key="7">
    <source>
        <dbReference type="RuleBase" id="RU363032"/>
    </source>
</evidence>
<organism evidence="9 10">
    <name type="scientific">Chloroflexus aurantiacus (strain ATCC 29366 / DSM 635 / J-10-fl)</name>
    <dbReference type="NCBI Taxonomy" id="324602"/>
    <lineage>
        <taxon>Bacteria</taxon>
        <taxon>Bacillati</taxon>
        <taxon>Chloroflexota</taxon>
        <taxon>Chloroflexia</taxon>
        <taxon>Chloroflexales</taxon>
        <taxon>Chloroflexineae</taxon>
        <taxon>Chloroflexaceae</taxon>
        <taxon>Chloroflexus</taxon>
    </lineage>
</organism>
<comment type="similarity">
    <text evidence="7">Belongs to the binding-protein-dependent transport system permease family.</text>
</comment>
<evidence type="ECO:0000256" key="1">
    <source>
        <dbReference type="ARBA" id="ARBA00004651"/>
    </source>
</evidence>
<feature type="domain" description="ABC transmembrane type-1" evidence="8">
    <location>
        <begin position="96"/>
        <end position="313"/>
    </location>
</feature>
<evidence type="ECO:0000256" key="5">
    <source>
        <dbReference type="ARBA" id="ARBA00022989"/>
    </source>
</evidence>
<accession>A9WKA7</accession>
<gene>
    <name evidence="9" type="ordered locus">Caur_2783</name>
</gene>
<evidence type="ECO:0000256" key="4">
    <source>
        <dbReference type="ARBA" id="ARBA00022692"/>
    </source>
</evidence>
<feature type="transmembrane region" description="Helical" evidence="7">
    <location>
        <begin position="187"/>
        <end position="206"/>
    </location>
</feature>
<reference evidence="10" key="1">
    <citation type="journal article" date="2011" name="BMC Genomics">
        <title>Complete genome sequence of the filamentous anoxygenic phototrophic bacterium Chloroflexus aurantiacus.</title>
        <authorList>
            <person name="Tang K.H."/>
            <person name="Barry K."/>
            <person name="Chertkov O."/>
            <person name="Dalin E."/>
            <person name="Han C.S."/>
            <person name="Hauser L.J."/>
            <person name="Honchak B.M."/>
            <person name="Karbach L.E."/>
            <person name="Land M.L."/>
            <person name="Lapidus A."/>
            <person name="Larimer F.W."/>
            <person name="Mikhailova N."/>
            <person name="Pitluck S."/>
            <person name="Pierson B.K."/>
            <person name="Blankenship R.E."/>
        </authorList>
    </citation>
    <scope>NUCLEOTIDE SEQUENCE [LARGE SCALE GENOMIC DNA]</scope>
    <source>
        <strain evidence="10">ATCC 29366 / DSM 635 / J-10-fl</strain>
    </source>
</reference>
<dbReference type="FunCoup" id="A9WKA7">
    <property type="interactions" value="159"/>
</dbReference>
<dbReference type="InterPro" id="IPR000515">
    <property type="entry name" value="MetI-like"/>
</dbReference>
<dbReference type="GO" id="GO:0022857">
    <property type="term" value="F:transmembrane transporter activity"/>
    <property type="evidence" value="ECO:0000318"/>
    <property type="project" value="GO_Central"/>
</dbReference>
<feature type="transmembrane region" description="Helical" evidence="7">
    <location>
        <begin position="245"/>
        <end position="270"/>
    </location>
</feature>
<sequence>MTTYLLRRLLQAVLTLFVVSLILFGLISVTPGGFMTVYAEKSDMTAADLARIRANLGLDDPVPIRYVKWLGNLLKGDWGRSLTSKRPVLEEIGSRLPNTLLLMSLMLICTLLVAIPLGILSAIRQYSWLDNVLTTIAFAGQSLPVFWFGLLLIIVFSVLLRGPDGKPLLPGSGMYTLGEPFSLWDRIRHLILPVTMLTFVSAAEYMRYMRSAMLDVIHEDYIRTARAKGIQEWVVIYKHALRNAIIPLVTLLSLDLPSLFAGALFTETIFAWPGIGRLYFTAALKNDYPLVMAILTIYSALIILSNLLVDLIYAMLDPRIRLS</sequence>
<dbReference type="PATRIC" id="fig|324602.8.peg.3133"/>
<dbReference type="STRING" id="324602.Caur_2783"/>
<proteinExistence type="inferred from homology"/>
<dbReference type="Proteomes" id="UP000002008">
    <property type="component" value="Chromosome"/>
</dbReference>
<dbReference type="RefSeq" id="WP_012258638.1">
    <property type="nucleotide sequence ID" value="NC_010175.1"/>
</dbReference>
<dbReference type="SUPFAM" id="SSF161098">
    <property type="entry name" value="MetI-like"/>
    <property type="match status" value="1"/>
</dbReference>
<dbReference type="InterPro" id="IPR035906">
    <property type="entry name" value="MetI-like_sf"/>
</dbReference>
<keyword evidence="3" id="KW-1003">Cell membrane</keyword>
<feature type="transmembrane region" description="Helical" evidence="7">
    <location>
        <begin position="132"/>
        <end position="160"/>
    </location>
</feature>
<dbReference type="AlphaFoldDB" id="A9WKA7"/>
<evidence type="ECO:0000256" key="3">
    <source>
        <dbReference type="ARBA" id="ARBA00022475"/>
    </source>
</evidence>
<evidence type="ECO:0000256" key="6">
    <source>
        <dbReference type="ARBA" id="ARBA00023136"/>
    </source>
</evidence>
<evidence type="ECO:0000256" key="2">
    <source>
        <dbReference type="ARBA" id="ARBA00022448"/>
    </source>
</evidence>
<keyword evidence="2 7" id="KW-0813">Transport</keyword>